<feature type="transmembrane region" description="Helical" evidence="1">
    <location>
        <begin position="9"/>
        <end position="27"/>
    </location>
</feature>
<feature type="domain" description="Acyltransferase 3" evidence="2">
    <location>
        <begin position="5"/>
        <end position="319"/>
    </location>
</feature>
<dbReference type="Proteomes" id="UP000284379">
    <property type="component" value="Unassembled WGS sequence"/>
</dbReference>
<feature type="transmembrane region" description="Helical" evidence="1">
    <location>
        <begin position="167"/>
        <end position="185"/>
    </location>
</feature>
<dbReference type="InterPro" id="IPR052734">
    <property type="entry name" value="Nod_factor_acetyltransferase"/>
</dbReference>
<reference evidence="3 4" key="1">
    <citation type="submission" date="2018-08" db="EMBL/GenBank/DDBJ databases">
        <title>A genome reference for cultivated species of the human gut microbiota.</title>
        <authorList>
            <person name="Zou Y."/>
            <person name="Xue W."/>
            <person name="Luo G."/>
        </authorList>
    </citation>
    <scope>NUCLEOTIDE SEQUENCE [LARGE SCALE GENOMIC DNA]</scope>
    <source>
        <strain evidence="3 4">AM40-30BH</strain>
    </source>
</reference>
<gene>
    <name evidence="3" type="ORF">DW888_10510</name>
</gene>
<organism evidence="3 4">
    <name type="scientific">Bacteroides nordii</name>
    <dbReference type="NCBI Taxonomy" id="291645"/>
    <lineage>
        <taxon>Bacteria</taxon>
        <taxon>Pseudomonadati</taxon>
        <taxon>Bacteroidota</taxon>
        <taxon>Bacteroidia</taxon>
        <taxon>Bacteroidales</taxon>
        <taxon>Bacteroidaceae</taxon>
        <taxon>Bacteroides</taxon>
    </lineage>
</organism>
<accession>A0A413VPH4</accession>
<evidence type="ECO:0000259" key="2">
    <source>
        <dbReference type="Pfam" id="PF01757"/>
    </source>
</evidence>
<feature type="transmembrane region" description="Helical" evidence="1">
    <location>
        <begin position="227"/>
        <end position="249"/>
    </location>
</feature>
<dbReference type="PANTHER" id="PTHR37312:SF1">
    <property type="entry name" value="MEMBRANE-BOUND ACYLTRANSFERASE YKRP-RELATED"/>
    <property type="match status" value="1"/>
</dbReference>
<dbReference type="EMBL" id="QSGO01000006">
    <property type="protein sequence ID" value="RHB35540.1"/>
    <property type="molecule type" value="Genomic_DNA"/>
</dbReference>
<feature type="transmembrane region" description="Helical" evidence="1">
    <location>
        <begin position="298"/>
        <end position="319"/>
    </location>
</feature>
<proteinExistence type="predicted"/>
<feature type="transmembrane region" description="Helical" evidence="1">
    <location>
        <begin position="270"/>
        <end position="292"/>
    </location>
</feature>
<feature type="transmembrane region" description="Helical" evidence="1">
    <location>
        <begin position="119"/>
        <end position="137"/>
    </location>
</feature>
<feature type="transmembrane region" description="Helical" evidence="1">
    <location>
        <begin position="72"/>
        <end position="91"/>
    </location>
</feature>
<feature type="transmembrane region" description="Helical" evidence="1">
    <location>
        <begin position="197"/>
        <end position="215"/>
    </location>
</feature>
<evidence type="ECO:0000313" key="4">
    <source>
        <dbReference type="Proteomes" id="UP000284379"/>
    </source>
</evidence>
<dbReference type="AlphaFoldDB" id="A0A413VPH4"/>
<keyword evidence="1" id="KW-0812">Transmembrane</keyword>
<dbReference type="Pfam" id="PF01757">
    <property type="entry name" value="Acyl_transf_3"/>
    <property type="match status" value="1"/>
</dbReference>
<dbReference type="RefSeq" id="WP_122201499.1">
    <property type="nucleotide sequence ID" value="NZ_CABJFV010000006.1"/>
</dbReference>
<evidence type="ECO:0000256" key="1">
    <source>
        <dbReference type="SAM" id="Phobius"/>
    </source>
</evidence>
<name>A0A413VPH4_9BACE</name>
<keyword evidence="1" id="KW-0472">Membrane</keyword>
<keyword evidence="1" id="KW-1133">Transmembrane helix</keyword>
<feature type="transmembrane region" description="Helical" evidence="1">
    <location>
        <begin position="33"/>
        <end position="51"/>
    </location>
</feature>
<dbReference type="PANTHER" id="PTHR37312">
    <property type="entry name" value="MEMBRANE-BOUND ACYLTRANSFERASE YKRP-RELATED"/>
    <property type="match status" value="1"/>
</dbReference>
<evidence type="ECO:0000313" key="3">
    <source>
        <dbReference type="EMBL" id="RHB35540.1"/>
    </source>
</evidence>
<comment type="caution">
    <text evidence="3">The sequence shown here is derived from an EMBL/GenBank/DDBJ whole genome shotgun (WGS) entry which is preliminary data.</text>
</comment>
<dbReference type="InterPro" id="IPR002656">
    <property type="entry name" value="Acyl_transf_3_dom"/>
</dbReference>
<dbReference type="GO" id="GO:0016747">
    <property type="term" value="F:acyltransferase activity, transferring groups other than amino-acyl groups"/>
    <property type="evidence" value="ECO:0007669"/>
    <property type="project" value="InterPro"/>
</dbReference>
<protein>
    <recommendedName>
        <fullName evidence="2">Acyltransferase 3 domain-containing protein</fullName>
    </recommendedName>
</protein>
<sequence>MRRIGWIDYGKVIGIYLVVLAHTSLFIPLKDGIYTFLMPVFFFISGYLFSFSRNPVYKDFIKKRFRQLIIPYIWINIITYLFWLVLGRHFGDDAGTNIPWYEPLINALLGNGGKLIHDIPIWFLVCLFVIENLFYLVFKRVKRFWIGLIAFIILAYLNYTFNPYTLPFSFNTAIVTMIFYTFGYMMKEKEFFRKSNALDLIVALGVVVVVSIMNGRVAMYKNFYNNYFLFLLGGMAGIVFIVNTCLYLSSWFGDTNWIKYLAKNTIIISGFHLMTFSFIKAVMVYILCIPLTVLEEKIGVNILFSIISMILCLPLIFFINKYCPFIVGRKFK</sequence>
<feature type="transmembrane region" description="Helical" evidence="1">
    <location>
        <begin position="144"/>
        <end position="161"/>
    </location>
</feature>